<proteinExistence type="inferred from homology"/>
<dbReference type="Proteomes" id="UP000886885">
    <property type="component" value="Chromosome 14D"/>
</dbReference>
<accession>A0A8X8CBC5</accession>
<dbReference type="AlphaFoldDB" id="A0A8X8CBC5"/>
<dbReference type="PANTHER" id="PTHR31374">
    <property type="entry name" value="AUXIN-INDUCED PROTEIN-LIKE-RELATED"/>
    <property type="match status" value="1"/>
</dbReference>
<dbReference type="Pfam" id="PF02519">
    <property type="entry name" value="Auxin_inducible"/>
    <property type="match status" value="1"/>
</dbReference>
<name>A0A8X8CBC5_POPTO</name>
<dbReference type="GO" id="GO:0009733">
    <property type="term" value="P:response to auxin"/>
    <property type="evidence" value="ECO:0007669"/>
    <property type="project" value="InterPro"/>
</dbReference>
<evidence type="ECO:0000313" key="3">
    <source>
        <dbReference type="Proteomes" id="UP000886885"/>
    </source>
</evidence>
<dbReference type="InterPro" id="IPR003676">
    <property type="entry name" value="SAUR_fam"/>
</dbReference>
<keyword evidence="3" id="KW-1185">Reference proteome</keyword>
<protein>
    <recommendedName>
        <fullName evidence="4">SAUR-like auxin-responsive protein family</fullName>
    </recommendedName>
</protein>
<evidence type="ECO:0000256" key="1">
    <source>
        <dbReference type="ARBA" id="ARBA00006974"/>
    </source>
</evidence>
<comment type="caution">
    <text evidence="2">The sequence shown here is derived from an EMBL/GenBank/DDBJ whole genome shotgun (WGS) entry which is preliminary data.</text>
</comment>
<evidence type="ECO:0000313" key="2">
    <source>
        <dbReference type="EMBL" id="KAG6747967.1"/>
    </source>
</evidence>
<dbReference type="PANTHER" id="PTHR31374:SF304">
    <property type="entry name" value="OS04G0537100 PROTEIN"/>
    <property type="match status" value="1"/>
</dbReference>
<comment type="similarity">
    <text evidence="1">Belongs to the ARG7 family.</text>
</comment>
<reference evidence="2" key="1">
    <citation type="journal article" date="2020" name="bioRxiv">
        <title>Hybrid origin of Populus tomentosa Carr. identified through genome sequencing and phylogenomic analysis.</title>
        <authorList>
            <person name="An X."/>
            <person name="Gao K."/>
            <person name="Chen Z."/>
            <person name="Li J."/>
            <person name="Yang X."/>
            <person name="Yang X."/>
            <person name="Zhou J."/>
            <person name="Guo T."/>
            <person name="Zhao T."/>
            <person name="Huang S."/>
            <person name="Miao D."/>
            <person name="Khan W.U."/>
            <person name="Rao P."/>
            <person name="Ye M."/>
            <person name="Lei B."/>
            <person name="Liao W."/>
            <person name="Wang J."/>
            <person name="Ji L."/>
            <person name="Li Y."/>
            <person name="Guo B."/>
            <person name="Mustafa N.S."/>
            <person name="Li S."/>
            <person name="Yun Q."/>
            <person name="Keller S.R."/>
            <person name="Mao J."/>
            <person name="Zhang R."/>
            <person name="Strauss S.H."/>
        </authorList>
    </citation>
    <scope>NUCLEOTIDE SEQUENCE</scope>
    <source>
        <strain evidence="2">GM15</strain>
        <tissue evidence="2">Leaf</tissue>
    </source>
</reference>
<dbReference type="OrthoDB" id="1026046at2759"/>
<sequence length="298" mass="33414">MRKIRGFKIGKRLVRISTWIFRRTRIHPPGYNLLGQSESTCRSKPKPISKIINWGRRLTKGAKSLCGAKPGSGYIPMGHELVCDKPVTVPKGHLAVYVGQKDGDFHRVLVPVIYFNHPLFGELLREAEEEYGFNQQGGITIPCRFSEFESVQTRIKAGSGRKPTWKLWEAKECKGFFCYAEFSKNLFGMISILQNLEKEGGIGCWVHVTIDCKEQQQVFTYEEAFGNIPKKISIMASKLPCGLVLAGVAFSRSVDGSIRSRKATSRLIIVKIMAEGYVMRVNPGIGQFVHSNEVSAKN</sequence>
<gene>
    <name evidence="2" type="ORF">POTOM_047858</name>
</gene>
<dbReference type="EMBL" id="JAAWWB010000028">
    <property type="protein sequence ID" value="KAG6747967.1"/>
    <property type="molecule type" value="Genomic_DNA"/>
</dbReference>
<evidence type="ECO:0008006" key="4">
    <source>
        <dbReference type="Google" id="ProtNLM"/>
    </source>
</evidence>
<organism evidence="2 3">
    <name type="scientific">Populus tomentosa</name>
    <name type="common">Chinese white poplar</name>
    <dbReference type="NCBI Taxonomy" id="118781"/>
    <lineage>
        <taxon>Eukaryota</taxon>
        <taxon>Viridiplantae</taxon>
        <taxon>Streptophyta</taxon>
        <taxon>Embryophyta</taxon>
        <taxon>Tracheophyta</taxon>
        <taxon>Spermatophyta</taxon>
        <taxon>Magnoliopsida</taxon>
        <taxon>eudicotyledons</taxon>
        <taxon>Gunneridae</taxon>
        <taxon>Pentapetalae</taxon>
        <taxon>rosids</taxon>
        <taxon>fabids</taxon>
        <taxon>Malpighiales</taxon>
        <taxon>Salicaceae</taxon>
        <taxon>Saliceae</taxon>
        <taxon>Populus</taxon>
    </lineage>
</organism>